<dbReference type="EMBL" id="LR796238">
    <property type="protein sequence ID" value="CAB4130382.1"/>
    <property type="molecule type" value="Genomic_DNA"/>
</dbReference>
<proteinExistence type="predicted"/>
<accession>A0A6J5LAF3</accession>
<evidence type="ECO:0000313" key="1">
    <source>
        <dbReference type="EMBL" id="CAB4130382.1"/>
    </source>
</evidence>
<sequence>MMRVDQALAICEEWLAYLNMQREKSVAVQRCAIQARTDPDGARRALAQIDRKPLVYDGGRLEPAVRALMELAKGESVRRMTIAEVAKYVEGLDNTMMMPQSKCAAAIRSLASRR</sequence>
<protein>
    <submittedName>
        <fullName evidence="1">Uncharacterized protein</fullName>
    </submittedName>
</protein>
<reference evidence="1" key="1">
    <citation type="submission" date="2020-04" db="EMBL/GenBank/DDBJ databases">
        <authorList>
            <person name="Chiriac C."/>
            <person name="Salcher M."/>
            <person name="Ghai R."/>
            <person name="Kavagutti S V."/>
        </authorList>
    </citation>
    <scope>NUCLEOTIDE SEQUENCE</scope>
</reference>
<gene>
    <name evidence="1" type="ORF">UFOVP119_6</name>
</gene>
<name>A0A6J5LAF3_9CAUD</name>
<organism evidence="1">
    <name type="scientific">uncultured Caudovirales phage</name>
    <dbReference type="NCBI Taxonomy" id="2100421"/>
    <lineage>
        <taxon>Viruses</taxon>
        <taxon>Duplodnaviria</taxon>
        <taxon>Heunggongvirae</taxon>
        <taxon>Uroviricota</taxon>
        <taxon>Caudoviricetes</taxon>
        <taxon>Peduoviridae</taxon>
        <taxon>Maltschvirus</taxon>
        <taxon>Maltschvirus maltsch</taxon>
    </lineage>
</organism>